<dbReference type="GO" id="GO:0005524">
    <property type="term" value="F:ATP binding"/>
    <property type="evidence" value="ECO:0007669"/>
    <property type="project" value="UniProtKB-KW"/>
</dbReference>
<gene>
    <name evidence="12" type="ORF">BTDB27_001941</name>
</gene>
<reference evidence="12" key="1">
    <citation type="submission" date="2014-01" db="EMBL/GenBank/DDBJ databases">
        <title>Draft genome sequence of highly nematicidal Bacillus thuringiensis DB27.</title>
        <authorList>
            <person name="Iatsenko I."/>
            <person name="Pickard D."/>
            <person name="Corton C."/>
            <person name="Dougan G."/>
            <person name="Sommer R.J."/>
        </authorList>
    </citation>
    <scope>NUCLEOTIDE SEQUENCE [LARGE SCALE GENOMIC DNA]</scope>
    <source>
        <strain evidence="12">DB27</strain>
    </source>
</reference>
<evidence type="ECO:0000256" key="4">
    <source>
        <dbReference type="ARBA" id="ARBA00022741"/>
    </source>
</evidence>
<evidence type="ECO:0000256" key="7">
    <source>
        <dbReference type="ARBA" id="ARBA00023080"/>
    </source>
</evidence>
<keyword evidence="8" id="KW-0051">Antiviral defense</keyword>
<sequence length="346" mass="39464">MATIQFYFSKFHEDIKLKNTEENAILKSKREIIIKKLREKISVDAPSFTITNQGSYAMKTGVKPLDGDYDIDVALLFEMSKDQFKPVEAKKWVYDALVGHTKEVKVKVPCVTVTYQKGEEPVFHVDLTVYANVNSDNETYIAKGKINSLEQNKYWEISNPKRLINEIENRFTSGDERDQFRRIIRYLKRWKDIHFKEKGSGKPSGIVFTACAMQYMTLYIKDAFTGEKAINDLQALISLLEKILNNFTLNFNINTNQNEERLKISLPVPPGNDLLEKMTNIQMSNFKAKLESLLDVLKEVNTEPDIIEATKLLNSVFGDSFPVATNEETAVAKRLAIATDSPSAKL</sequence>
<proteinExistence type="predicted"/>
<dbReference type="HOGENOM" id="CLU_068675_0_0_9"/>
<keyword evidence="1" id="KW-0808">Transferase</keyword>
<dbReference type="GO" id="GO:0009117">
    <property type="term" value="P:nucleotide metabolic process"/>
    <property type="evidence" value="ECO:0007669"/>
    <property type="project" value="UniProtKB-KW"/>
</dbReference>
<dbReference type="GO" id="GO:0046872">
    <property type="term" value="F:metal ion binding"/>
    <property type="evidence" value="ECO:0007669"/>
    <property type="project" value="UniProtKB-KW"/>
</dbReference>
<evidence type="ECO:0000256" key="8">
    <source>
        <dbReference type="ARBA" id="ARBA00023118"/>
    </source>
</evidence>
<organism evidence="12">
    <name type="scientific">Bacillus thuringiensis DB27</name>
    <dbReference type="NCBI Taxonomy" id="1431339"/>
    <lineage>
        <taxon>Bacteria</taxon>
        <taxon>Bacillati</taxon>
        <taxon>Bacillota</taxon>
        <taxon>Bacilli</taxon>
        <taxon>Bacillales</taxon>
        <taxon>Bacillaceae</taxon>
        <taxon>Bacillus</taxon>
        <taxon>Bacillus cereus group</taxon>
    </lineage>
</organism>
<name>W8Y2B9_BACTU</name>
<dbReference type="InterPro" id="IPR048445">
    <property type="entry name" value="DncV-like_NTFase"/>
</dbReference>
<dbReference type="CDD" id="cd05400">
    <property type="entry name" value="NT_2-5OAS_ClassI-CCAase"/>
    <property type="match status" value="1"/>
</dbReference>
<keyword evidence="7" id="KW-0546">Nucleotide metabolism</keyword>
<dbReference type="Pfam" id="PF21654">
    <property type="entry name" value="DncV-like_NTFase"/>
    <property type="match status" value="1"/>
</dbReference>
<evidence type="ECO:0000256" key="3">
    <source>
        <dbReference type="ARBA" id="ARBA00022723"/>
    </source>
</evidence>
<dbReference type="AlphaFoldDB" id="W8Y2B9"/>
<evidence type="ECO:0000256" key="6">
    <source>
        <dbReference type="ARBA" id="ARBA00022842"/>
    </source>
</evidence>
<evidence type="ECO:0000256" key="2">
    <source>
        <dbReference type="ARBA" id="ARBA00022695"/>
    </source>
</evidence>
<evidence type="ECO:0000256" key="9">
    <source>
        <dbReference type="ARBA" id="ARBA00044145"/>
    </source>
</evidence>
<evidence type="ECO:0000256" key="10">
    <source>
        <dbReference type="ARBA" id="ARBA00048304"/>
    </source>
</evidence>
<keyword evidence="5" id="KW-0067">ATP-binding</keyword>
<reference evidence="12" key="2">
    <citation type="submission" date="2014-01" db="EMBL/GenBank/DDBJ databases">
        <authorList>
            <person name="Aslett M."/>
        </authorList>
    </citation>
    <scope>NUCLEOTIDE SEQUENCE [LARGE SCALE GENOMIC DNA]</scope>
    <source>
        <strain evidence="12">DB27</strain>
    </source>
</reference>
<evidence type="ECO:0000259" key="11">
    <source>
        <dbReference type="Pfam" id="PF21654"/>
    </source>
</evidence>
<dbReference type="RefSeq" id="WP_030025495.1">
    <property type="nucleotide sequence ID" value="NZ_HG810017.1"/>
</dbReference>
<dbReference type="GO" id="GO:0016779">
    <property type="term" value="F:nucleotidyltransferase activity"/>
    <property type="evidence" value="ECO:0007669"/>
    <property type="project" value="UniProtKB-KW"/>
</dbReference>
<keyword evidence="2" id="KW-0548">Nucleotidyltransferase</keyword>
<keyword evidence="4" id="KW-0547">Nucleotide-binding</keyword>
<comment type="catalytic activity">
    <reaction evidence="10">
        <text>GTP + ATP = 3',3'-cGAMP + 2 diphosphate</text>
        <dbReference type="Rhea" id="RHEA:35647"/>
        <dbReference type="ChEBI" id="CHEBI:30616"/>
        <dbReference type="ChEBI" id="CHEBI:33019"/>
        <dbReference type="ChEBI" id="CHEBI:37565"/>
        <dbReference type="ChEBI" id="CHEBI:71501"/>
    </reaction>
    <physiologicalReaction direction="left-to-right" evidence="10">
        <dbReference type="Rhea" id="RHEA:35648"/>
    </physiologicalReaction>
</comment>
<accession>W8Y2B9</accession>
<keyword evidence="6" id="KW-0460">Magnesium</keyword>
<dbReference type="SUPFAM" id="SSF81301">
    <property type="entry name" value="Nucleotidyltransferase"/>
    <property type="match status" value="1"/>
</dbReference>
<evidence type="ECO:0000256" key="1">
    <source>
        <dbReference type="ARBA" id="ARBA00022679"/>
    </source>
</evidence>
<evidence type="ECO:0000256" key="5">
    <source>
        <dbReference type="ARBA" id="ARBA00022840"/>
    </source>
</evidence>
<keyword evidence="3" id="KW-0479">Metal-binding</keyword>
<dbReference type="InterPro" id="IPR006116">
    <property type="entry name" value="NT_2-5OAS_ClassI-CCAase"/>
</dbReference>
<feature type="domain" description="Cyclic GMP-AMP synthase DncV-like nucleotidyltransferase" evidence="11">
    <location>
        <begin position="51"/>
        <end position="130"/>
    </location>
</feature>
<dbReference type="Proteomes" id="UP000030682">
    <property type="component" value="Unassembled WGS sequence"/>
</dbReference>
<dbReference type="InterPro" id="IPR043519">
    <property type="entry name" value="NT_sf"/>
</dbReference>
<dbReference type="GO" id="GO:0051607">
    <property type="term" value="P:defense response to virus"/>
    <property type="evidence" value="ECO:0007669"/>
    <property type="project" value="UniProtKB-KW"/>
</dbReference>
<evidence type="ECO:0000313" key="12">
    <source>
        <dbReference type="EMBL" id="CDN35599.1"/>
    </source>
</evidence>
<protein>
    <recommendedName>
        <fullName evidence="9">Cyclic GMP-AMP synthase</fullName>
    </recommendedName>
</protein>
<dbReference type="EMBL" id="HG810017">
    <property type="protein sequence ID" value="CDN35599.1"/>
    <property type="molecule type" value="Genomic_DNA"/>
</dbReference>